<evidence type="ECO:0000313" key="2">
    <source>
        <dbReference type="EMBL" id="SHK82560.1"/>
    </source>
</evidence>
<dbReference type="RefSeq" id="WP_073278068.1">
    <property type="nucleotide sequence ID" value="NZ_FRAC01000018.1"/>
</dbReference>
<reference evidence="2 3" key="1">
    <citation type="submission" date="2016-11" db="EMBL/GenBank/DDBJ databases">
        <authorList>
            <person name="Jaros S."/>
            <person name="Januszkiewicz K."/>
            <person name="Wedrychowicz H."/>
        </authorList>
    </citation>
    <scope>NUCLEOTIDE SEQUENCE [LARGE SCALE GENOMIC DNA]</scope>
    <source>
        <strain evidence="2 3">DSM 15929</strain>
    </source>
</reference>
<dbReference type="PANTHER" id="PTHR14359">
    <property type="entry name" value="HOMO-OLIGOMERIC FLAVIN CONTAINING CYS DECARBOXYLASE FAMILY"/>
    <property type="match status" value="1"/>
</dbReference>
<evidence type="ECO:0000313" key="3">
    <source>
        <dbReference type="Proteomes" id="UP000184386"/>
    </source>
</evidence>
<organism evidence="2 3">
    <name type="scientific">Anaerocolumna jejuensis DSM 15929</name>
    <dbReference type="NCBI Taxonomy" id="1121322"/>
    <lineage>
        <taxon>Bacteria</taxon>
        <taxon>Bacillati</taxon>
        <taxon>Bacillota</taxon>
        <taxon>Clostridia</taxon>
        <taxon>Lachnospirales</taxon>
        <taxon>Lachnospiraceae</taxon>
        <taxon>Anaerocolumna</taxon>
    </lineage>
</organism>
<dbReference type="Gene3D" id="3.40.50.1950">
    <property type="entry name" value="Flavin prenyltransferase-like"/>
    <property type="match status" value="1"/>
</dbReference>
<proteinExistence type="predicted"/>
<dbReference type="InterPro" id="IPR036551">
    <property type="entry name" value="Flavin_trans-like"/>
</dbReference>
<gene>
    <name evidence="2" type="ORF">SAMN02745136_03421</name>
</gene>
<name>A0A1M6VM40_9FIRM</name>
<dbReference type="GO" id="GO:0015937">
    <property type="term" value="P:coenzyme A biosynthetic process"/>
    <property type="evidence" value="ECO:0007669"/>
    <property type="project" value="TreeGrafter"/>
</dbReference>
<dbReference type="Proteomes" id="UP000184386">
    <property type="component" value="Unassembled WGS sequence"/>
</dbReference>
<dbReference type="PANTHER" id="PTHR14359:SF6">
    <property type="entry name" value="PHOSPHOPANTOTHENOYLCYSTEINE DECARBOXYLASE"/>
    <property type="match status" value="1"/>
</dbReference>
<dbReference type="OrthoDB" id="9802554at2"/>
<dbReference type="GO" id="GO:0071513">
    <property type="term" value="C:phosphopantothenoylcysteine decarboxylase complex"/>
    <property type="evidence" value="ECO:0007669"/>
    <property type="project" value="TreeGrafter"/>
</dbReference>
<sequence length="185" mass="19952">MKNLILGITGSIAAYKAADITNLLKQNDFNVNVVMTKSSTSFITPLTMQALSKNIVYVDVLQEDTPSEIVHIDLAKKASCILIAPATANIIGKIASGIADDMLTSIVLAANKIPKFIAPAMNNNMYANPIVQENLNKLKEHGWIIIEPRTSLLACGDYGKGALATVDDIVNCVLQKLEQNNDLVN</sequence>
<keyword evidence="3" id="KW-1185">Reference proteome</keyword>
<evidence type="ECO:0000259" key="1">
    <source>
        <dbReference type="Pfam" id="PF02441"/>
    </source>
</evidence>
<dbReference type="AlphaFoldDB" id="A0A1M6VM40"/>
<dbReference type="SUPFAM" id="SSF52507">
    <property type="entry name" value="Homo-oligomeric flavin-containing Cys decarboxylases, HFCD"/>
    <property type="match status" value="1"/>
</dbReference>
<feature type="domain" description="Flavoprotein" evidence="1">
    <location>
        <begin position="2"/>
        <end position="177"/>
    </location>
</feature>
<accession>A0A1M6VM40</accession>
<dbReference type="STRING" id="1121322.SAMN02745136_03421"/>
<dbReference type="GO" id="GO:0004633">
    <property type="term" value="F:phosphopantothenoylcysteine decarboxylase activity"/>
    <property type="evidence" value="ECO:0007669"/>
    <property type="project" value="TreeGrafter"/>
</dbReference>
<protein>
    <submittedName>
        <fullName evidence="2">Phosphopantothenoylcysteine decarboxylase</fullName>
    </submittedName>
</protein>
<dbReference type="EMBL" id="FRAC01000018">
    <property type="protein sequence ID" value="SHK82560.1"/>
    <property type="molecule type" value="Genomic_DNA"/>
</dbReference>
<dbReference type="GO" id="GO:0010181">
    <property type="term" value="F:FMN binding"/>
    <property type="evidence" value="ECO:0007669"/>
    <property type="project" value="TreeGrafter"/>
</dbReference>
<dbReference type="InterPro" id="IPR003382">
    <property type="entry name" value="Flavoprotein"/>
</dbReference>
<dbReference type="Pfam" id="PF02441">
    <property type="entry name" value="Flavoprotein"/>
    <property type="match status" value="1"/>
</dbReference>